<proteinExistence type="predicted"/>
<dbReference type="EMBL" id="VBAM01000045">
    <property type="protein sequence ID" value="TMJ15774.1"/>
    <property type="molecule type" value="Genomic_DNA"/>
</dbReference>
<comment type="caution">
    <text evidence="1">The sequence shown here is derived from an EMBL/GenBank/DDBJ whole genome shotgun (WGS) entry which is preliminary data.</text>
</comment>
<name>A0A537M657_9BACT</name>
<organism evidence="1 2">
    <name type="scientific">Candidatus Segetimicrobium genomatis</name>
    <dbReference type="NCBI Taxonomy" id="2569760"/>
    <lineage>
        <taxon>Bacteria</taxon>
        <taxon>Bacillati</taxon>
        <taxon>Candidatus Sysuimicrobiota</taxon>
        <taxon>Candidatus Sysuimicrobiia</taxon>
        <taxon>Candidatus Sysuimicrobiales</taxon>
        <taxon>Candidatus Segetimicrobiaceae</taxon>
        <taxon>Candidatus Segetimicrobium</taxon>
    </lineage>
</organism>
<reference evidence="1 2" key="1">
    <citation type="journal article" date="2019" name="Nat. Microbiol.">
        <title>Mediterranean grassland soil C-N compound turnover is dependent on rainfall and depth, and is mediated by genomically divergent microorganisms.</title>
        <authorList>
            <person name="Diamond S."/>
            <person name="Andeer P.F."/>
            <person name="Li Z."/>
            <person name="Crits-Christoph A."/>
            <person name="Burstein D."/>
            <person name="Anantharaman K."/>
            <person name="Lane K.R."/>
            <person name="Thomas B.C."/>
            <person name="Pan C."/>
            <person name="Northen T.R."/>
            <person name="Banfield J.F."/>
        </authorList>
    </citation>
    <scope>NUCLEOTIDE SEQUENCE [LARGE SCALE GENOMIC DNA]</scope>
    <source>
        <strain evidence="1">NP_5</strain>
    </source>
</reference>
<accession>A0A537M657</accession>
<evidence type="ECO:0000313" key="2">
    <source>
        <dbReference type="Proteomes" id="UP000320393"/>
    </source>
</evidence>
<protein>
    <submittedName>
        <fullName evidence="1">Uncharacterized protein</fullName>
    </submittedName>
</protein>
<gene>
    <name evidence="1" type="ORF">E6H02_01620</name>
</gene>
<dbReference type="AlphaFoldDB" id="A0A537M657"/>
<dbReference type="Proteomes" id="UP000320393">
    <property type="component" value="Unassembled WGS sequence"/>
</dbReference>
<evidence type="ECO:0000313" key="1">
    <source>
        <dbReference type="EMBL" id="TMJ15774.1"/>
    </source>
</evidence>
<sequence>MDFANKTGIELYHLLEQRAGEELSQQPPFDRYNAALGAALIVVANVLREPIERGEDLDKLIAFSSRWLRVFLEPVAAKGTE</sequence>